<reference evidence="2" key="1">
    <citation type="submission" date="2020-02" db="EMBL/GenBank/DDBJ databases">
        <authorList>
            <person name="Meier V. D."/>
        </authorList>
    </citation>
    <scope>NUCLEOTIDE SEQUENCE</scope>
    <source>
        <strain evidence="2">AVDCRST_MAG36</strain>
    </source>
</reference>
<dbReference type="AlphaFoldDB" id="A0A6J4M6T6"/>
<sequence length="46" mass="4870">GRVRSTQRLVPAGGGRPAHRHPALAPVLRGAPARRATGPARLRVRV</sequence>
<organism evidence="2">
    <name type="scientific">uncultured Nocardioidaceae bacterium</name>
    <dbReference type="NCBI Taxonomy" id="253824"/>
    <lineage>
        <taxon>Bacteria</taxon>
        <taxon>Bacillati</taxon>
        <taxon>Actinomycetota</taxon>
        <taxon>Actinomycetes</taxon>
        <taxon>Propionibacteriales</taxon>
        <taxon>Nocardioidaceae</taxon>
        <taxon>environmental samples</taxon>
    </lineage>
</organism>
<evidence type="ECO:0000256" key="1">
    <source>
        <dbReference type="SAM" id="MobiDB-lite"/>
    </source>
</evidence>
<protein>
    <submittedName>
        <fullName evidence="2">Uncharacterized protein</fullName>
    </submittedName>
</protein>
<evidence type="ECO:0000313" key="2">
    <source>
        <dbReference type="EMBL" id="CAA9351722.1"/>
    </source>
</evidence>
<feature type="non-terminal residue" evidence="2">
    <location>
        <position position="46"/>
    </location>
</feature>
<feature type="compositionally biased region" description="Low complexity" evidence="1">
    <location>
        <begin position="28"/>
        <end position="46"/>
    </location>
</feature>
<feature type="non-terminal residue" evidence="2">
    <location>
        <position position="1"/>
    </location>
</feature>
<accession>A0A6J4M6T6</accession>
<proteinExistence type="predicted"/>
<feature type="region of interest" description="Disordered" evidence="1">
    <location>
        <begin position="1"/>
        <end position="46"/>
    </location>
</feature>
<dbReference type="EMBL" id="CADCUH010000133">
    <property type="protein sequence ID" value="CAA9351722.1"/>
    <property type="molecule type" value="Genomic_DNA"/>
</dbReference>
<gene>
    <name evidence="2" type="ORF">AVDCRST_MAG36-2037</name>
</gene>
<name>A0A6J4M6T6_9ACTN</name>